<keyword evidence="2" id="KW-1185">Reference proteome</keyword>
<reference evidence="2" key="1">
    <citation type="journal article" date="2019" name="Int. J. Syst. Evol. Microbiol.">
        <title>The Global Catalogue of Microorganisms (GCM) 10K type strain sequencing project: providing services to taxonomists for standard genome sequencing and annotation.</title>
        <authorList>
            <consortium name="The Broad Institute Genomics Platform"/>
            <consortium name="The Broad Institute Genome Sequencing Center for Infectious Disease"/>
            <person name="Wu L."/>
            <person name="Ma J."/>
        </authorList>
    </citation>
    <scope>NUCLEOTIDE SEQUENCE [LARGE SCALE GENOMIC DNA]</scope>
    <source>
        <strain evidence="2">JCM 10649</strain>
    </source>
</reference>
<comment type="caution">
    <text evidence="1">The sequence shown here is derived from an EMBL/GenBank/DDBJ whole genome shotgun (WGS) entry which is preliminary data.</text>
</comment>
<organism evidence="1 2">
    <name type="scientific">Streptomyces stramineus</name>
    <dbReference type="NCBI Taxonomy" id="173861"/>
    <lineage>
        <taxon>Bacteria</taxon>
        <taxon>Bacillati</taxon>
        <taxon>Actinomycetota</taxon>
        <taxon>Actinomycetes</taxon>
        <taxon>Kitasatosporales</taxon>
        <taxon>Streptomycetaceae</taxon>
        <taxon>Streptomyces</taxon>
    </lineage>
</organism>
<proteinExistence type="predicted"/>
<sequence>MTVTAVGKSQQGAVRRVGVRAYAEVELAAESLTAPEAGRDRSPHFSAGASAAYRWAAGRAHSSPVTGASAPGKPDLHLLTAEVDAAVVQLDDRTGQDSNREYVRGAHDALAWVCGYSDQLA</sequence>
<evidence type="ECO:0000313" key="2">
    <source>
        <dbReference type="Proteomes" id="UP001499895"/>
    </source>
</evidence>
<dbReference type="Proteomes" id="UP001499895">
    <property type="component" value="Unassembled WGS sequence"/>
</dbReference>
<gene>
    <name evidence="1" type="ORF">GCM10009544_37590</name>
</gene>
<name>A0ABP3K5H2_9ACTN</name>
<evidence type="ECO:0000313" key="1">
    <source>
        <dbReference type="EMBL" id="GAA0472046.1"/>
    </source>
</evidence>
<protein>
    <submittedName>
        <fullName evidence="1">Uncharacterized protein</fullName>
    </submittedName>
</protein>
<accession>A0ABP3K5H2</accession>
<dbReference type="EMBL" id="BAAAHB010000041">
    <property type="protein sequence ID" value="GAA0472046.1"/>
    <property type="molecule type" value="Genomic_DNA"/>
</dbReference>